<evidence type="ECO:0000313" key="4">
    <source>
        <dbReference type="Proteomes" id="UP000250369"/>
    </source>
</evidence>
<protein>
    <submittedName>
        <fullName evidence="3">PspA/IM30 family protein</fullName>
    </submittedName>
</protein>
<dbReference type="OrthoDB" id="9779630at2"/>
<keyword evidence="2" id="KW-0175">Coiled coil</keyword>
<name>A0A329MHA0_9BACL</name>
<comment type="caution">
    <text evidence="3">The sequence shown here is derived from an EMBL/GenBank/DDBJ whole genome shotgun (WGS) entry which is preliminary data.</text>
</comment>
<evidence type="ECO:0000313" key="3">
    <source>
        <dbReference type="EMBL" id="RAV19214.1"/>
    </source>
</evidence>
<proteinExistence type="inferred from homology"/>
<dbReference type="Proteomes" id="UP000250369">
    <property type="component" value="Unassembled WGS sequence"/>
</dbReference>
<dbReference type="PANTHER" id="PTHR31088:SF6">
    <property type="entry name" value="PHAGE SHOCK PROTEIN A"/>
    <property type="match status" value="1"/>
</dbReference>
<reference evidence="3 4" key="1">
    <citation type="journal article" date="2009" name="Int. J. Syst. Evol. Microbiol.">
        <title>Paenibacillus contaminans sp. nov., isolated from a contaminated laboratory plate.</title>
        <authorList>
            <person name="Chou J.H."/>
            <person name="Lee J.H."/>
            <person name="Lin M.C."/>
            <person name="Chang P.S."/>
            <person name="Arun A.B."/>
            <person name="Young C.C."/>
            <person name="Chen W.M."/>
        </authorList>
    </citation>
    <scope>NUCLEOTIDE SEQUENCE [LARGE SCALE GENOMIC DNA]</scope>
    <source>
        <strain evidence="3 4">CKOBP-6</strain>
    </source>
</reference>
<dbReference type="Pfam" id="PF04012">
    <property type="entry name" value="PspA_IM30"/>
    <property type="match status" value="1"/>
</dbReference>
<evidence type="ECO:0000256" key="2">
    <source>
        <dbReference type="SAM" id="Coils"/>
    </source>
</evidence>
<accession>A0A329MHA0</accession>
<evidence type="ECO:0000256" key="1">
    <source>
        <dbReference type="ARBA" id="ARBA00043985"/>
    </source>
</evidence>
<gene>
    <name evidence="3" type="ORF">DQG23_22015</name>
</gene>
<dbReference type="RefSeq" id="WP_113033032.1">
    <property type="nucleotide sequence ID" value="NZ_QMFB01000013.1"/>
</dbReference>
<dbReference type="InterPro" id="IPR007157">
    <property type="entry name" value="PspA_VIPP1"/>
</dbReference>
<organism evidence="3 4">
    <name type="scientific">Paenibacillus contaminans</name>
    <dbReference type="NCBI Taxonomy" id="450362"/>
    <lineage>
        <taxon>Bacteria</taxon>
        <taxon>Bacillati</taxon>
        <taxon>Bacillota</taxon>
        <taxon>Bacilli</taxon>
        <taxon>Bacillales</taxon>
        <taxon>Paenibacillaceae</taxon>
        <taxon>Paenibacillus</taxon>
    </lineage>
</organism>
<dbReference type="EMBL" id="QMFB01000013">
    <property type="protein sequence ID" value="RAV19214.1"/>
    <property type="molecule type" value="Genomic_DNA"/>
</dbReference>
<feature type="coiled-coil region" evidence="2">
    <location>
        <begin position="94"/>
        <end position="135"/>
    </location>
</feature>
<keyword evidence="4" id="KW-1185">Reference proteome</keyword>
<dbReference type="AlphaFoldDB" id="A0A329MHA0"/>
<dbReference type="PANTHER" id="PTHR31088">
    <property type="entry name" value="MEMBRANE-ASSOCIATED PROTEIN VIPP1, CHLOROPLASTIC"/>
    <property type="match status" value="1"/>
</dbReference>
<comment type="similarity">
    <text evidence="1">Belongs to the PspA/Vipp/IM30 family.</text>
</comment>
<sequence length="226" mass="26869">MSILRRMRDMTVATLNERLEQSEDPVRLIDRYLIEQRQHIQEAERLYTQAMHHAQTLRQHYLTAEQYKEKREQQALVALKAGEDEVARLALHEKMQHEEKSNQYRELYEQSKQAILELEDQLRQLKADHDEVAAKRSYYMARIETARLQQRMNNYMGSTGFNPTPRMFNRLEDRVSDMEMEARSLSDLRKIGREAMLQVGMTLNTALDQELNKLKQKLEKEGWSSK</sequence>